<keyword evidence="2 7" id="KW-0479">Metal-binding</keyword>
<keyword evidence="1 7" id="KW-0963">Cytoplasm</keyword>
<feature type="active site" description="Proton donor" evidence="7">
    <location>
        <position position="215"/>
    </location>
</feature>
<evidence type="ECO:0000313" key="10">
    <source>
        <dbReference type="Proteomes" id="UP001165120"/>
    </source>
</evidence>
<name>A0A9W6WKN6_CANBO</name>
<dbReference type="GO" id="GO:0006146">
    <property type="term" value="P:adenine catabolic process"/>
    <property type="evidence" value="ECO:0007669"/>
    <property type="project" value="UniProtKB-UniRule"/>
</dbReference>
<evidence type="ECO:0000313" key="9">
    <source>
        <dbReference type="EMBL" id="GME76893.1"/>
    </source>
</evidence>
<keyword evidence="3 7" id="KW-0378">Hydrolase</keyword>
<dbReference type="PANTHER" id="PTHR43114">
    <property type="entry name" value="ADENINE DEAMINASE"/>
    <property type="match status" value="1"/>
</dbReference>
<comment type="caution">
    <text evidence="9">The sequence shown here is derived from an EMBL/GenBank/DDBJ whole genome shotgun (WGS) entry which is preliminary data.</text>
</comment>
<dbReference type="Proteomes" id="UP001165120">
    <property type="component" value="Unassembled WGS sequence"/>
</dbReference>
<dbReference type="GO" id="GO:0000034">
    <property type="term" value="F:adenine deaminase activity"/>
    <property type="evidence" value="ECO:0007669"/>
    <property type="project" value="UniProtKB-UniRule"/>
</dbReference>
<keyword evidence="6 7" id="KW-0539">Nucleus</keyword>
<evidence type="ECO:0000256" key="6">
    <source>
        <dbReference type="ARBA" id="ARBA00023242"/>
    </source>
</evidence>
<proteinExistence type="inferred from homology"/>
<protein>
    <recommendedName>
        <fullName evidence="7">Adenine deaminase</fullName>
        <shortName evidence="7">ADE</shortName>
        <ecNumber evidence="7">3.5.4.2</ecNumber>
    </recommendedName>
    <alternativeName>
        <fullName evidence="7">Adenine aminohydrolase</fullName>
        <shortName evidence="7">AAH</shortName>
    </alternativeName>
</protein>
<evidence type="ECO:0000256" key="4">
    <source>
        <dbReference type="ARBA" id="ARBA00022833"/>
    </source>
</evidence>
<dbReference type="GO" id="GO:0005634">
    <property type="term" value="C:nucleus"/>
    <property type="evidence" value="ECO:0007669"/>
    <property type="project" value="UniProtKB-SubCell"/>
</dbReference>
<dbReference type="GO" id="GO:0005829">
    <property type="term" value="C:cytosol"/>
    <property type="evidence" value="ECO:0007669"/>
    <property type="project" value="TreeGrafter"/>
</dbReference>
<dbReference type="InterPro" id="IPR032466">
    <property type="entry name" value="Metal_Hydrolase"/>
</dbReference>
<dbReference type="OrthoDB" id="272271at2759"/>
<dbReference type="PANTHER" id="PTHR43114:SF6">
    <property type="entry name" value="ADENINE DEAMINASE"/>
    <property type="match status" value="1"/>
</dbReference>
<dbReference type="GO" id="GO:0043103">
    <property type="term" value="P:hypoxanthine salvage"/>
    <property type="evidence" value="ECO:0007669"/>
    <property type="project" value="UniProtKB-UniRule"/>
</dbReference>
<feature type="site" description="Important for catalytic activity" evidence="7">
    <location>
        <position position="236"/>
    </location>
</feature>
<feature type="binding site" evidence="7">
    <location>
        <position position="212"/>
    </location>
    <ligand>
        <name>Zn(2+)</name>
        <dbReference type="ChEBI" id="CHEBI:29105"/>
        <note>catalytic</note>
    </ligand>
</feature>
<dbReference type="GO" id="GO:0008270">
    <property type="term" value="F:zinc ion binding"/>
    <property type="evidence" value="ECO:0007669"/>
    <property type="project" value="UniProtKB-UniRule"/>
</dbReference>
<evidence type="ECO:0000259" key="8">
    <source>
        <dbReference type="Pfam" id="PF00962"/>
    </source>
</evidence>
<dbReference type="InterPro" id="IPR006330">
    <property type="entry name" value="Ado/ade_deaminase"/>
</dbReference>
<evidence type="ECO:0000256" key="5">
    <source>
        <dbReference type="ARBA" id="ARBA00023080"/>
    </source>
</evidence>
<keyword evidence="4 7" id="KW-0862">Zinc</keyword>
<organism evidence="9 10">
    <name type="scientific">Candida boidinii</name>
    <name type="common">Yeast</name>
    <dbReference type="NCBI Taxonomy" id="5477"/>
    <lineage>
        <taxon>Eukaryota</taxon>
        <taxon>Fungi</taxon>
        <taxon>Dikarya</taxon>
        <taxon>Ascomycota</taxon>
        <taxon>Saccharomycotina</taxon>
        <taxon>Pichiomycetes</taxon>
        <taxon>Pichiales</taxon>
        <taxon>Pichiaceae</taxon>
        <taxon>Ogataea</taxon>
        <taxon>Ogataea/Candida clade</taxon>
    </lineage>
</organism>
<dbReference type="Gene3D" id="3.20.20.140">
    <property type="entry name" value="Metal-dependent hydrolases"/>
    <property type="match status" value="1"/>
</dbReference>
<feature type="binding site" evidence="7">
    <location>
        <position position="24"/>
    </location>
    <ligand>
        <name>Zn(2+)</name>
        <dbReference type="ChEBI" id="CHEBI:29105"/>
        <note>catalytic</note>
    </ligand>
</feature>
<feature type="binding site" evidence="7">
    <location>
        <position position="294"/>
    </location>
    <ligand>
        <name>substrate</name>
    </ligand>
</feature>
<dbReference type="PROSITE" id="PS00485">
    <property type="entry name" value="A_DEAMINASE"/>
    <property type="match status" value="1"/>
</dbReference>
<dbReference type="GO" id="GO:0009168">
    <property type="term" value="P:purine ribonucleoside monophosphate biosynthetic process"/>
    <property type="evidence" value="ECO:0007669"/>
    <property type="project" value="InterPro"/>
</dbReference>
<dbReference type="EMBL" id="BSXN01002539">
    <property type="protein sequence ID" value="GME76893.1"/>
    <property type="molecule type" value="Genomic_DNA"/>
</dbReference>
<dbReference type="AlphaFoldDB" id="A0A9W6WKN6"/>
<dbReference type="EC" id="3.5.4.2" evidence="7"/>
<dbReference type="NCBIfam" id="TIGR01430">
    <property type="entry name" value="aden_deam"/>
    <property type="match status" value="1"/>
</dbReference>
<comment type="catalytic activity">
    <reaction evidence="7">
        <text>adenine + H2O + H(+) = hypoxanthine + NH4(+)</text>
        <dbReference type="Rhea" id="RHEA:23688"/>
        <dbReference type="ChEBI" id="CHEBI:15377"/>
        <dbReference type="ChEBI" id="CHEBI:15378"/>
        <dbReference type="ChEBI" id="CHEBI:16708"/>
        <dbReference type="ChEBI" id="CHEBI:17368"/>
        <dbReference type="ChEBI" id="CHEBI:28938"/>
        <dbReference type="EC" id="3.5.4.2"/>
    </reaction>
</comment>
<dbReference type="Pfam" id="PF00962">
    <property type="entry name" value="A_deaminase"/>
    <property type="match status" value="1"/>
</dbReference>
<feature type="binding site" evidence="7">
    <location>
        <position position="293"/>
    </location>
    <ligand>
        <name>Zn(2+)</name>
        <dbReference type="ChEBI" id="CHEBI:29105"/>
        <note>catalytic</note>
    </ligand>
</feature>
<accession>A0A9W6WKN6</accession>
<dbReference type="InterPro" id="IPR001365">
    <property type="entry name" value="A_deaminase_dom"/>
</dbReference>
<dbReference type="InterPro" id="IPR028892">
    <property type="entry name" value="ADE"/>
</dbReference>
<feature type="domain" description="Adenosine deaminase" evidence="8">
    <location>
        <begin position="19"/>
        <end position="346"/>
    </location>
</feature>
<dbReference type="HAMAP" id="MF_01962">
    <property type="entry name" value="Adenine_deaminase"/>
    <property type="match status" value="1"/>
</dbReference>
<dbReference type="CDD" id="cd01320">
    <property type="entry name" value="ADA"/>
    <property type="match status" value="1"/>
</dbReference>
<comment type="function">
    <text evidence="7">Catalyzes the hydrolytic deamination of adenine to hypoxanthine. Plays an important role in the purine salvage pathway and in nitrogen catabolism.</text>
</comment>
<dbReference type="SUPFAM" id="SSF51556">
    <property type="entry name" value="Metallo-dependent hydrolases"/>
    <property type="match status" value="1"/>
</dbReference>
<dbReference type="InterPro" id="IPR006650">
    <property type="entry name" value="A/AMP_deam_AS"/>
</dbReference>
<evidence type="ECO:0000256" key="2">
    <source>
        <dbReference type="ARBA" id="ARBA00022723"/>
    </source>
</evidence>
<gene>
    <name evidence="7" type="primary">AAH1</name>
    <name evidence="9" type="ORF">Cboi02_000534700</name>
</gene>
<keyword evidence="10" id="KW-1185">Reference proteome</keyword>
<evidence type="ECO:0000256" key="1">
    <source>
        <dbReference type="ARBA" id="ARBA00022490"/>
    </source>
</evidence>
<comment type="subcellular location">
    <subcellularLocation>
        <location evidence="7">Cytoplasm</location>
    </subcellularLocation>
    <subcellularLocation>
        <location evidence="7">Nucleus</location>
    </subcellularLocation>
</comment>
<reference evidence="9" key="1">
    <citation type="submission" date="2023-04" db="EMBL/GenBank/DDBJ databases">
        <title>Candida boidinii NBRC 10035.</title>
        <authorList>
            <person name="Ichikawa N."/>
            <person name="Sato H."/>
            <person name="Tonouchi N."/>
        </authorList>
    </citation>
    <scope>NUCLEOTIDE SEQUENCE</scope>
    <source>
        <strain evidence="9">NBRC 10035</strain>
    </source>
</reference>
<evidence type="ECO:0000256" key="7">
    <source>
        <dbReference type="HAMAP-Rule" id="MF_03145"/>
    </source>
</evidence>
<evidence type="ECO:0000256" key="3">
    <source>
        <dbReference type="ARBA" id="ARBA00022801"/>
    </source>
</evidence>
<dbReference type="FunFam" id="3.20.20.140:FF:000039">
    <property type="entry name" value="Adenine deaminase"/>
    <property type="match status" value="1"/>
</dbReference>
<sequence>MSIEHDCSGHMLEFLKELPKCEHHVHIEGTLEPDLLFSLAKRNNIQLPETFPSTIAELSERYNNFADLQDFLDHYYIGMSVLLTEDDFFELAWAYFQKAHKDGLHHTETFFDPQGHVERGIPFDVVINGLKRASDKAEAELGISTKLIMCLLRHLPPKDCLDTIHTATPHFENGWIHGLGLDSSEVPFPPELFTECYEHVRNNFPSVGLTAHAGEEGGPERITNSIDSLKVTRIDHGINSRKDPKVLQHLADNKTLLSVCPLSNLKLQAVKDIAELPIKVLLEYGVPFSINSDDPAYFGGYILDNYIVIQKKFGLDIDSWRLIAENSVNGSWIEDERKNEILKSIELVYDKYQPLLA</sequence>
<comment type="cofactor">
    <cofactor evidence="7">
        <name>Zn(2+)</name>
        <dbReference type="ChEBI" id="CHEBI:29105"/>
    </cofactor>
    <text evidence="7">Binds 1 zinc ion per subunit.</text>
</comment>
<feature type="binding site" evidence="7">
    <location>
        <position position="26"/>
    </location>
    <ligand>
        <name>Zn(2+)</name>
        <dbReference type="ChEBI" id="CHEBI:29105"/>
        <note>catalytic</note>
    </ligand>
</feature>
<comment type="similarity">
    <text evidence="7">Belongs to the metallo-dependent hydrolases superfamily. Adenosine and AMP deaminases family. Adenine deaminase type 2 subfamily.</text>
</comment>
<dbReference type="GO" id="GO:0009117">
    <property type="term" value="P:nucleotide metabolic process"/>
    <property type="evidence" value="ECO:0007669"/>
    <property type="project" value="UniProtKB-KW"/>
</dbReference>
<keyword evidence="5 7" id="KW-0546">Nucleotide metabolism</keyword>